<dbReference type="NCBIfam" id="TIGR00815">
    <property type="entry name" value="sulP"/>
    <property type="match status" value="1"/>
</dbReference>
<feature type="transmembrane region" description="Helical" evidence="5">
    <location>
        <begin position="86"/>
        <end position="105"/>
    </location>
</feature>
<dbReference type="PROSITE" id="PS50801">
    <property type="entry name" value="STAS"/>
    <property type="match status" value="1"/>
</dbReference>
<comment type="subcellular location">
    <subcellularLocation>
        <location evidence="1">Membrane</location>
        <topology evidence="1">Multi-pass membrane protein</topology>
    </subcellularLocation>
</comment>
<evidence type="ECO:0000259" key="6">
    <source>
        <dbReference type="PROSITE" id="PS50801"/>
    </source>
</evidence>
<proteinExistence type="predicted"/>
<feature type="domain" description="STAS" evidence="6">
    <location>
        <begin position="451"/>
        <end position="568"/>
    </location>
</feature>
<keyword evidence="8" id="KW-1185">Reference proteome</keyword>
<dbReference type="GO" id="GO:0055085">
    <property type="term" value="P:transmembrane transport"/>
    <property type="evidence" value="ECO:0007669"/>
    <property type="project" value="InterPro"/>
</dbReference>
<dbReference type="EMBL" id="FNNZ01000005">
    <property type="protein sequence ID" value="SDW54287.1"/>
    <property type="molecule type" value="Genomic_DNA"/>
</dbReference>
<dbReference type="InterPro" id="IPR002645">
    <property type="entry name" value="STAS_dom"/>
</dbReference>
<dbReference type="OrthoDB" id="9769739at2"/>
<protein>
    <submittedName>
        <fullName evidence="7">High affinity sulphate transporter 1</fullName>
    </submittedName>
</protein>
<dbReference type="Proteomes" id="UP000198816">
    <property type="component" value="Unassembled WGS sequence"/>
</dbReference>
<name>A0A1H2UE52_THIRO</name>
<dbReference type="RefSeq" id="WP_093029628.1">
    <property type="nucleotide sequence ID" value="NZ_FNNZ01000005.1"/>
</dbReference>
<dbReference type="Pfam" id="PF00916">
    <property type="entry name" value="Sulfate_transp"/>
    <property type="match status" value="1"/>
</dbReference>
<evidence type="ECO:0000256" key="3">
    <source>
        <dbReference type="ARBA" id="ARBA00022989"/>
    </source>
</evidence>
<feature type="transmembrane region" description="Helical" evidence="5">
    <location>
        <begin position="147"/>
        <end position="170"/>
    </location>
</feature>
<feature type="transmembrane region" description="Helical" evidence="5">
    <location>
        <begin position="215"/>
        <end position="234"/>
    </location>
</feature>
<dbReference type="Gene3D" id="3.30.750.24">
    <property type="entry name" value="STAS domain"/>
    <property type="match status" value="1"/>
</dbReference>
<evidence type="ECO:0000256" key="5">
    <source>
        <dbReference type="SAM" id="Phobius"/>
    </source>
</evidence>
<gene>
    <name evidence="7" type="ORF">SAMN05421783_10571</name>
</gene>
<reference evidence="8" key="1">
    <citation type="submission" date="2016-10" db="EMBL/GenBank/DDBJ databases">
        <authorList>
            <person name="Varghese N."/>
            <person name="Submissions S."/>
        </authorList>
    </citation>
    <scope>NUCLEOTIDE SEQUENCE [LARGE SCALE GENOMIC DNA]</scope>
    <source>
        <strain evidence="8">DSM 217</strain>
    </source>
</reference>
<sequence length="578" mass="60981">MAVPEQHDNRIRRLVGRVAPGLDAFSRYRVSWLPGDIAAGLSVAAVALPVGIAYADLAGVPPVIGIYAAIFPLFAYALFGSSRQLIIGPDAATCMMLAAALGPLAGGDPEYYRALVIVMSLIVGLIYVVMGVARLGFIAGFLSRPILVGYLNGIALLIIVGQMGKLFGISVAADDFFPQLLETLAKLGDAHLPTVTLGMTLLIGLAALRRFLPGVPAALVVVVVGIGLSAGLNLQQLGVAVVGSVPAGLPELFHIPILPVEDYPTLVRDAAGLVLVSFTGGILTAKSFAQRNRYEIDPDRELIAFGAGNIVSGLAQGFPVTGTDSRTAVNDAMGGKSQLVGVVAGGVMLLSLFFLTEPLAYVPTTALAAVIVVAAVGLFDVATLRELSAMSRVELGFSLGTTLGVLVLGVLPGVLLAVVLSLLLLLMLTSRPTDAVLGRVPGMKGYHHRKDYPEARTLPGLLLYRFNADLVFFNVDYFKARLLAAIAASETPVEWVVIDASPINVIDSTALKQVEQLIDELAARGVVFAVARRKHAVRRLFEASWVDVRRELTDASNYPTLTSAVDAFNARSRRDAEG</sequence>
<dbReference type="InterPro" id="IPR011547">
    <property type="entry name" value="SLC26A/SulP_dom"/>
</dbReference>
<dbReference type="PANTHER" id="PTHR11814">
    <property type="entry name" value="SULFATE TRANSPORTER"/>
    <property type="match status" value="1"/>
</dbReference>
<feature type="transmembrane region" description="Helical" evidence="5">
    <location>
        <begin position="60"/>
        <end position="79"/>
    </location>
</feature>
<accession>A0A1H2UE52</accession>
<dbReference type="GO" id="GO:0016020">
    <property type="term" value="C:membrane"/>
    <property type="evidence" value="ECO:0007669"/>
    <property type="project" value="UniProtKB-SubCell"/>
</dbReference>
<feature type="transmembrane region" description="Helical" evidence="5">
    <location>
        <begin position="403"/>
        <end position="428"/>
    </location>
</feature>
<evidence type="ECO:0000256" key="4">
    <source>
        <dbReference type="ARBA" id="ARBA00023136"/>
    </source>
</evidence>
<dbReference type="Pfam" id="PF01740">
    <property type="entry name" value="STAS"/>
    <property type="match status" value="1"/>
</dbReference>
<dbReference type="AlphaFoldDB" id="A0A1H2UE52"/>
<evidence type="ECO:0000256" key="2">
    <source>
        <dbReference type="ARBA" id="ARBA00022692"/>
    </source>
</evidence>
<feature type="transmembrane region" description="Helical" evidence="5">
    <location>
        <begin position="190"/>
        <end position="208"/>
    </location>
</feature>
<dbReference type="InterPro" id="IPR036513">
    <property type="entry name" value="STAS_dom_sf"/>
</dbReference>
<evidence type="ECO:0000313" key="7">
    <source>
        <dbReference type="EMBL" id="SDW54287.1"/>
    </source>
</evidence>
<keyword evidence="4 5" id="KW-0472">Membrane</keyword>
<organism evidence="7 8">
    <name type="scientific">Thiocapsa roseopersicina</name>
    <dbReference type="NCBI Taxonomy" id="1058"/>
    <lineage>
        <taxon>Bacteria</taxon>
        <taxon>Pseudomonadati</taxon>
        <taxon>Pseudomonadota</taxon>
        <taxon>Gammaproteobacteria</taxon>
        <taxon>Chromatiales</taxon>
        <taxon>Chromatiaceae</taxon>
        <taxon>Thiocapsa</taxon>
    </lineage>
</organism>
<evidence type="ECO:0000313" key="8">
    <source>
        <dbReference type="Proteomes" id="UP000198816"/>
    </source>
</evidence>
<feature type="transmembrane region" description="Helical" evidence="5">
    <location>
        <begin position="37"/>
        <end position="54"/>
    </location>
</feature>
<feature type="transmembrane region" description="Helical" evidence="5">
    <location>
        <begin position="339"/>
        <end position="355"/>
    </location>
</feature>
<keyword evidence="3 5" id="KW-1133">Transmembrane helix</keyword>
<feature type="transmembrane region" description="Helical" evidence="5">
    <location>
        <begin position="111"/>
        <end position="135"/>
    </location>
</feature>
<keyword evidence="2 5" id="KW-0812">Transmembrane</keyword>
<feature type="transmembrane region" description="Helical" evidence="5">
    <location>
        <begin position="270"/>
        <end position="289"/>
    </location>
</feature>
<dbReference type="SUPFAM" id="SSF52091">
    <property type="entry name" value="SpoIIaa-like"/>
    <property type="match status" value="1"/>
</dbReference>
<dbReference type="InterPro" id="IPR001902">
    <property type="entry name" value="SLC26A/SulP_fam"/>
</dbReference>
<evidence type="ECO:0000256" key="1">
    <source>
        <dbReference type="ARBA" id="ARBA00004141"/>
    </source>
</evidence>
<feature type="transmembrane region" description="Helical" evidence="5">
    <location>
        <begin position="361"/>
        <end position="382"/>
    </location>
</feature>
<dbReference type="CDD" id="cd07042">
    <property type="entry name" value="STAS_SulP_like_sulfate_transporter"/>
    <property type="match status" value="1"/>
</dbReference>
<dbReference type="STRING" id="1058.SAMN05421783_10571"/>